<evidence type="ECO:0000256" key="1">
    <source>
        <dbReference type="ARBA" id="ARBA00022630"/>
    </source>
</evidence>
<dbReference type="Gene3D" id="3.20.20.70">
    <property type="entry name" value="Aldolase class I"/>
    <property type="match status" value="1"/>
</dbReference>
<reference evidence="4 5" key="1">
    <citation type="submission" date="2019-06" db="EMBL/GenBank/DDBJ databases">
        <title>Sequencing the genomes of 1000 actinobacteria strains.</title>
        <authorList>
            <person name="Klenk H.-P."/>
        </authorList>
    </citation>
    <scope>NUCLEOTIDE SEQUENCE [LARGE SCALE GENOMIC DNA]</scope>
    <source>
        <strain evidence="4 5">DSM 45043</strain>
    </source>
</reference>
<keyword evidence="1" id="KW-0285">Flavoprotein</keyword>
<dbReference type="CDD" id="cd04733">
    <property type="entry name" value="OYE_like_2_FMN"/>
    <property type="match status" value="1"/>
</dbReference>
<dbReference type="GO" id="GO:0010181">
    <property type="term" value="F:FMN binding"/>
    <property type="evidence" value="ECO:0007669"/>
    <property type="project" value="InterPro"/>
</dbReference>
<dbReference type="InterPro" id="IPR013785">
    <property type="entry name" value="Aldolase_TIM"/>
</dbReference>
<keyword evidence="5" id="KW-1185">Reference proteome</keyword>
<name>A0A543IGT3_9ACTN</name>
<dbReference type="EMBL" id="VFPO01000001">
    <property type="protein sequence ID" value="TQM69791.1"/>
    <property type="molecule type" value="Genomic_DNA"/>
</dbReference>
<dbReference type="AlphaFoldDB" id="A0A543IGT3"/>
<evidence type="ECO:0000259" key="3">
    <source>
        <dbReference type="Pfam" id="PF00724"/>
    </source>
</evidence>
<evidence type="ECO:0000313" key="5">
    <source>
        <dbReference type="Proteomes" id="UP000316706"/>
    </source>
</evidence>
<dbReference type="Pfam" id="PF00724">
    <property type="entry name" value="Oxidored_FMN"/>
    <property type="match status" value="1"/>
</dbReference>
<proteinExistence type="predicted"/>
<accession>A0A543IGT3</accession>
<keyword evidence="2" id="KW-0560">Oxidoreductase</keyword>
<gene>
    <name evidence="4" type="ORF">FHX41_3502</name>
</gene>
<dbReference type="InterPro" id="IPR051799">
    <property type="entry name" value="NADH_flavin_oxidoreductase"/>
</dbReference>
<sequence length="420" mass="45135">MSSTPTGRDGRLGEPLTLGSGLILPNRLMKSALSEGLARPDGAPDARLETLYRRWATGGYGLLVTGNASVDRRHLSEPGNVVIEDDRHLDALTRWAKSYRDGGGPIWVQLNHAGRQANRRAGRERPVAPSAIPARVPGAAKPRALTDAEIREIIARFATAAAVVEAAGFDGVQIHGAHGYLVTQFLSPISNRRDDDWGGAPERRRAFVLEVLRAIRAAVSPGFSVGIKLNSADFQRGGFTEEESREVVRALAAEGVDLIEISGGSYEAPAMMGVMAESTRAREAYFLDYARTVREVAGRTPIAVTGGFRTRAAMEEALAAGDCDIVGVGRPACVTPDAAKALFERGAERLDVPHIAVGARGLIGRLTDIRPLDSAVDIQWHADQLHRMAAGHDPDPAVPWWRTLTSMVRHGPAALRPKRG</sequence>
<dbReference type="Proteomes" id="UP000316706">
    <property type="component" value="Unassembled WGS sequence"/>
</dbReference>
<dbReference type="SUPFAM" id="SSF51395">
    <property type="entry name" value="FMN-linked oxidoreductases"/>
    <property type="match status" value="1"/>
</dbReference>
<dbReference type="PANTHER" id="PTHR43656:SF2">
    <property type="entry name" value="BINDING OXIDOREDUCTASE, PUTATIVE (AFU_ORTHOLOGUE AFUA_2G08260)-RELATED"/>
    <property type="match status" value="1"/>
</dbReference>
<dbReference type="PANTHER" id="PTHR43656">
    <property type="entry name" value="BINDING OXIDOREDUCTASE, PUTATIVE (AFU_ORTHOLOGUE AFUA_2G08260)-RELATED"/>
    <property type="match status" value="1"/>
</dbReference>
<organism evidence="4 5">
    <name type="scientific">Actinomadura hallensis</name>
    <dbReference type="NCBI Taxonomy" id="337895"/>
    <lineage>
        <taxon>Bacteria</taxon>
        <taxon>Bacillati</taxon>
        <taxon>Actinomycetota</taxon>
        <taxon>Actinomycetes</taxon>
        <taxon>Streptosporangiales</taxon>
        <taxon>Thermomonosporaceae</taxon>
        <taxon>Actinomadura</taxon>
    </lineage>
</organism>
<comment type="caution">
    <text evidence="4">The sequence shown here is derived from an EMBL/GenBank/DDBJ whole genome shotgun (WGS) entry which is preliminary data.</text>
</comment>
<dbReference type="GO" id="GO:0016491">
    <property type="term" value="F:oxidoreductase activity"/>
    <property type="evidence" value="ECO:0007669"/>
    <property type="project" value="UniProtKB-KW"/>
</dbReference>
<feature type="domain" description="NADH:flavin oxidoreductase/NADH oxidase N-terminal" evidence="3">
    <location>
        <begin position="13"/>
        <end position="339"/>
    </location>
</feature>
<dbReference type="OrthoDB" id="3169239at2"/>
<evidence type="ECO:0000256" key="2">
    <source>
        <dbReference type="ARBA" id="ARBA00023002"/>
    </source>
</evidence>
<evidence type="ECO:0000313" key="4">
    <source>
        <dbReference type="EMBL" id="TQM69791.1"/>
    </source>
</evidence>
<dbReference type="RefSeq" id="WP_141970202.1">
    <property type="nucleotide sequence ID" value="NZ_VFPO01000001.1"/>
</dbReference>
<dbReference type="InterPro" id="IPR001155">
    <property type="entry name" value="OxRdtase_FMN_N"/>
</dbReference>
<protein>
    <submittedName>
        <fullName evidence="4">2,4-dienoyl-CoA reductase-like NADH-dependent reductase (Old Yellow Enzyme family)</fullName>
    </submittedName>
</protein>